<sequence length="69" mass="7555">MANPSPLSAADLDRIAEIVGRLDTGKEIIPMAECRELFAEFYPRGLLVLAAAAEAADHMRELRRDLATT</sequence>
<accession>A0A5D3FR91</accession>
<evidence type="ECO:0000313" key="2">
    <source>
        <dbReference type="Proteomes" id="UP000323505"/>
    </source>
</evidence>
<proteinExistence type="predicted"/>
<comment type="caution">
    <text evidence="1">The sequence shown here is derived from an EMBL/GenBank/DDBJ whole genome shotgun (WGS) entry which is preliminary data.</text>
</comment>
<dbReference type="RefSeq" id="WP_148758434.1">
    <property type="nucleotide sequence ID" value="NZ_VSRQ01000002.1"/>
</dbReference>
<dbReference type="AlphaFoldDB" id="A0A5D3FR91"/>
<organism evidence="1 2">
    <name type="scientific">Actinomadura decatromicini</name>
    <dbReference type="NCBI Taxonomy" id="2604572"/>
    <lineage>
        <taxon>Bacteria</taxon>
        <taxon>Bacillati</taxon>
        <taxon>Actinomycetota</taxon>
        <taxon>Actinomycetes</taxon>
        <taxon>Streptosporangiales</taxon>
        <taxon>Thermomonosporaceae</taxon>
        <taxon>Actinomadura</taxon>
    </lineage>
</organism>
<gene>
    <name evidence="1" type="ORF">FXF68_08640</name>
</gene>
<evidence type="ECO:0000313" key="1">
    <source>
        <dbReference type="EMBL" id="TYK50574.1"/>
    </source>
</evidence>
<reference evidence="1 2" key="1">
    <citation type="submission" date="2019-08" db="EMBL/GenBank/DDBJ databases">
        <title>Actinomadura sp. nov. CYP1-5 isolated from mountain soil.</title>
        <authorList>
            <person name="Songsumanus A."/>
            <person name="Kuncharoen N."/>
            <person name="Kudo T."/>
            <person name="Yuki M."/>
            <person name="Igarashi Y."/>
            <person name="Tanasupawat S."/>
        </authorList>
    </citation>
    <scope>NUCLEOTIDE SEQUENCE [LARGE SCALE GENOMIC DNA]</scope>
    <source>
        <strain evidence="1 2">CYP1-5</strain>
    </source>
</reference>
<keyword evidence="2" id="KW-1185">Reference proteome</keyword>
<protein>
    <submittedName>
        <fullName evidence="1">Uncharacterized protein</fullName>
    </submittedName>
</protein>
<name>A0A5D3FR91_9ACTN</name>
<dbReference type="EMBL" id="VSRQ01000002">
    <property type="protein sequence ID" value="TYK50574.1"/>
    <property type="molecule type" value="Genomic_DNA"/>
</dbReference>
<dbReference type="Proteomes" id="UP000323505">
    <property type="component" value="Unassembled WGS sequence"/>
</dbReference>